<organism evidence="2 3">
    <name type="scientific">Streptomyces albidochromogenes</name>
    <dbReference type="NCBI Taxonomy" id="329524"/>
    <lineage>
        <taxon>Bacteria</taxon>
        <taxon>Bacillati</taxon>
        <taxon>Actinomycetota</taxon>
        <taxon>Actinomycetes</taxon>
        <taxon>Kitasatosporales</taxon>
        <taxon>Streptomycetaceae</taxon>
        <taxon>Streptomyces</taxon>
    </lineage>
</organism>
<proteinExistence type="predicted"/>
<keyword evidence="3" id="KW-1185">Reference proteome</keyword>
<dbReference type="Pfam" id="PF00582">
    <property type="entry name" value="Usp"/>
    <property type="match status" value="1"/>
</dbReference>
<dbReference type="Proteomes" id="UP001598448">
    <property type="component" value="Unassembled WGS sequence"/>
</dbReference>
<evidence type="ECO:0000313" key="3">
    <source>
        <dbReference type="Proteomes" id="UP001598448"/>
    </source>
</evidence>
<gene>
    <name evidence="2" type="ORF">ACFWJN_00275</name>
</gene>
<reference evidence="2 3" key="1">
    <citation type="submission" date="2024-09" db="EMBL/GenBank/DDBJ databases">
        <title>The Natural Products Discovery Center: Release of the First 8490 Sequenced Strains for Exploring Actinobacteria Biosynthetic Diversity.</title>
        <authorList>
            <person name="Kalkreuter E."/>
            <person name="Kautsar S.A."/>
            <person name="Yang D."/>
            <person name="Bader C.D."/>
            <person name="Teijaro C.N."/>
            <person name="Fluegel L."/>
            <person name="Davis C.M."/>
            <person name="Simpson J.R."/>
            <person name="Lauterbach L."/>
            <person name="Steele A.D."/>
            <person name="Gui C."/>
            <person name="Meng S."/>
            <person name="Li G."/>
            <person name="Viehrig K."/>
            <person name="Ye F."/>
            <person name="Su P."/>
            <person name="Kiefer A.F."/>
            <person name="Nichols A."/>
            <person name="Cepeda A.J."/>
            <person name="Yan W."/>
            <person name="Fan B."/>
            <person name="Jiang Y."/>
            <person name="Adhikari A."/>
            <person name="Zheng C.-J."/>
            <person name="Schuster L."/>
            <person name="Cowan T.M."/>
            <person name="Smanski M.J."/>
            <person name="Chevrette M.G."/>
            <person name="De Carvalho L.P.S."/>
            <person name="Shen B."/>
        </authorList>
    </citation>
    <scope>NUCLEOTIDE SEQUENCE [LARGE SCALE GENOMIC DNA]</scope>
    <source>
        <strain evidence="2 3">NPDC058348</strain>
    </source>
</reference>
<name>A0ABW6FF79_9ACTN</name>
<accession>A0ABW6FF79</accession>
<feature type="domain" description="UspA" evidence="1">
    <location>
        <begin position="22"/>
        <end position="70"/>
    </location>
</feature>
<sequence>MTPLGRPGPAPGVRFSAVAALGGAGPVLTRTADRDGDLLVVVARGRRLLPGFSTARYCAAHAACLVLVVPLPTLRTQPDVAVVDASEL</sequence>
<dbReference type="EMBL" id="JBHXIJ010000001">
    <property type="protein sequence ID" value="MFD5097421.1"/>
    <property type="molecule type" value="Genomic_DNA"/>
</dbReference>
<dbReference type="RefSeq" id="WP_386706698.1">
    <property type="nucleotide sequence ID" value="NZ_JBHXIJ010000001.1"/>
</dbReference>
<evidence type="ECO:0000259" key="1">
    <source>
        <dbReference type="Pfam" id="PF00582"/>
    </source>
</evidence>
<dbReference type="SUPFAM" id="SSF52402">
    <property type="entry name" value="Adenine nucleotide alpha hydrolases-like"/>
    <property type="match status" value="1"/>
</dbReference>
<protein>
    <submittedName>
        <fullName evidence="2">Universal stress protein</fullName>
    </submittedName>
</protein>
<dbReference type="Gene3D" id="3.40.50.12370">
    <property type="match status" value="1"/>
</dbReference>
<evidence type="ECO:0000313" key="2">
    <source>
        <dbReference type="EMBL" id="MFD5097421.1"/>
    </source>
</evidence>
<dbReference type="InterPro" id="IPR006016">
    <property type="entry name" value="UspA"/>
</dbReference>
<comment type="caution">
    <text evidence="2">The sequence shown here is derived from an EMBL/GenBank/DDBJ whole genome shotgun (WGS) entry which is preliminary data.</text>
</comment>